<evidence type="ECO:0000256" key="11">
    <source>
        <dbReference type="PROSITE-ProRule" id="PRU00421"/>
    </source>
</evidence>
<dbReference type="GO" id="GO:0015771">
    <property type="term" value="P:trehalose transport"/>
    <property type="evidence" value="ECO:0007669"/>
    <property type="project" value="TreeGrafter"/>
</dbReference>
<feature type="transmembrane region" description="Helical" evidence="12">
    <location>
        <begin position="155"/>
        <end position="173"/>
    </location>
</feature>
<evidence type="ECO:0000256" key="8">
    <source>
        <dbReference type="ARBA" id="ARBA00022777"/>
    </source>
</evidence>
<dbReference type="STRING" id="1612202.SAMN05421734_101312"/>
<gene>
    <name evidence="15" type="ORF">SAMN05421734_101312</name>
</gene>
<keyword evidence="7 12" id="KW-0812">Transmembrane</keyword>
<feature type="transmembrane region" description="Helical" evidence="12">
    <location>
        <begin position="185"/>
        <end position="203"/>
    </location>
</feature>
<feature type="domain" description="PTS EIIB type-1" evidence="13">
    <location>
        <begin position="7"/>
        <end position="89"/>
    </location>
</feature>
<keyword evidence="2" id="KW-0813">Transport</keyword>
<dbReference type="InterPro" id="IPR001996">
    <property type="entry name" value="PTS_IIB_1"/>
</dbReference>
<feature type="transmembrane region" description="Helical" evidence="12">
    <location>
        <begin position="366"/>
        <end position="385"/>
    </location>
</feature>
<feature type="transmembrane region" description="Helical" evidence="12">
    <location>
        <begin position="333"/>
        <end position="354"/>
    </location>
</feature>
<evidence type="ECO:0000256" key="5">
    <source>
        <dbReference type="ARBA" id="ARBA00022679"/>
    </source>
</evidence>
<dbReference type="InterPro" id="IPR036878">
    <property type="entry name" value="Glu_permease_IIB"/>
</dbReference>
<evidence type="ECO:0000256" key="9">
    <source>
        <dbReference type="ARBA" id="ARBA00022989"/>
    </source>
</evidence>
<keyword evidence="9 12" id="KW-1133">Transmembrane helix</keyword>
<evidence type="ECO:0000256" key="6">
    <source>
        <dbReference type="ARBA" id="ARBA00022683"/>
    </source>
</evidence>
<dbReference type="Proteomes" id="UP000242949">
    <property type="component" value="Unassembled WGS sequence"/>
</dbReference>
<keyword evidence="16" id="KW-1185">Reference proteome</keyword>
<evidence type="ECO:0000256" key="7">
    <source>
        <dbReference type="ARBA" id="ARBA00022692"/>
    </source>
</evidence>
<dbReference type="CDD" id="cd00212">
    <property type="entry name" value="PTS_IIB_glc"/>
    <property type="match status" value="1"/>
</dbReference>
<proteinExistence type="predicted"/>
<evidence type="ECO:0000256" key="3">
    <source>
        <dbReference type="ARBA" id="ARBA00022475"/>
    </source>
</evidence>
<dbReference type="RefSeq" id="WP_090792247.1">
    <property type="nucleotide sequence ID" value="NZ_FMYI01000001.1"/>
</dbReference>
<dbReference type="EMBL" id="FMYI01000001">
    <property type="protein sequence ID" value="SDB83458.1"/>
    <property type="molecule type" value="Genomic_DNA"/>
</dbReference>
<keyword evidence="10 12" id="KW-0472">Membrane</keyword>
<feature type="transmembrane region" description="Helical" evidence="12">
    <location>
        <begin position="292"/>
        <end position="321"/>
    </location>
</feature>
<accession>A0A1G6GNC3</accession>
<evidence type="ECO:0000256" key="10">
    <source>
        <dbReference type="ARBA" id="ARBA00023136"/>
    </source>
</evidence>
<dbReference type="SUPFAM" id="SSF55604">
    <property type="entry name" value="Glucose permease domain IIB"/>
    <property type="match status" value="1"/>
</dbReference>
<dbReference type="PROSITE" id="PS51103">
    <property type="entry name" value="PTS_EIIC_TYPE_1"/>
    <property type="match status" value="1"/>
</dbReference>
<name>A0A1G6GNC3_9BACI</name>
<dbReference type="PANTHER" id="PTHR30175:SF1">
    <property type="entry name" value="PTS SYSTEM ARBUTIN-, CELLOBIOSE-, AND SALICIN-SPECIFIC EIIBC COMPONENT-RELATED"/>
    <property type="match status" value="1"/>
</dbReference>
<evidence type="ECO:0000256" key="12">
    <source>
        <dbReference type="SAM" id="Phobius"/>
    </source>
</evidence>
<dbReference type="GO" id="GO:0008982">
    <property type="term" value="F:protein-N(PI)-phosphohistidine-sugar phosphotransferase activity"/>
    <property type="evidence" value="ECO:0007669"/>
    <property type="project" value="InterPro"/>
</dbReference>
<dbReference type="FunFam" id="3.30.1360.60:FF:000001">
    <property type="entry name" value="PTS system glucose-specific IIBC component PtsG"/>
    <property type="match status" value="1"/>
</dbReference>
<organism evidence="15 16">
    <name type="scientific">Pelagirhabdus alkalitolerans</name>
    <dbReference type="NCBI Taxonomy" id="1612202"/>
    <lineage>
        <taxon>Bacteria</taxon>
        <taxon>Bacillati</taxon>
        <taxon>Bacillota</taxon>
        <taxon>Bacilli</taxon>
        <taxon>Bacillales</taxon>
        <taxon>Bacillaceae</taxon>
        <taxon>Pelagirhabdus</taxon>
    </lineage>
</organism>
<dbReference type="InterPro" id="IPR018113">
    <property type="entry name" value="PTrfase_EIIB_Cys"/>
</dbReference>
<dbReference type="GO" id="GO:0009401">
    <property type="term" value="P:phosphoenolpyruvate-dependent sugar phosphotransferase system"/>
    <property type="evidence" value="ECO:0007669"/>
    <property type="project" value="UniProtKB-KW"/>
</dbReference>
<keyword evidence="3" id="KW-1003">Cell membrane</keyword>
<dbReference type="InterPro" id="IPR050558">
    <property type="entry name" value="PTS_Sugar-Specific_Components"/>
</dbReference>
<feature type="transmembrane region" description="Helical" evidence="12">
    <location>
        <begin position="397"/>
        <end position="417"/>
    </location>
</feature>
<dbReference type="PROSITE" id="PS51098">
    <property type="entry name" value="PTS_EIIB_TYPE_1"/>
    <property type="match status" value="1"/>
</dbReference>
<feature type="active site" description="Phosphocysteine intermediate; for EIIB activity" evidence="11">
    <location>
        <position position="29"/>
    </location>
</feature>
<evidence type="ECO:0000256" key="2">
    <source>
        <dbReference type="ARBA" id="ARBA00022448"/>
    </source>
</evidence>
<feature type="transmembrane region" description="Helical" evidence="12">
    <location>
        <begin position="437"/>
        <end position="459"/>
    </location>
</feature>
<feature type="transmembrane region" description="Helical" evidence="12">
    <location>
        <begin position="254"/>
        <end position="272"/>
    </location>
</feature>
<reference evidence="16" key="1">
    <citation type="submission" date="2016-09" db="EMBL/GenBank/DDBJ databases">
        <authorList>
            <person name="Varghese N."/>
            <person name="Submissions S."/>
        </authorList>
    </citation>
    <scope>NUCLEOTIDE SEQUENCE [LARGE SCALE GENOMIC DNA]</scope>
    <source>
        <strain evidence="16">S5</strain>
    </source>
</reference>
<keyword evidence="5" id="KW-0808">Transferase</keyword>
<evidence type="ECO:0000313" key="16">
    <source>
        <dbReference type="Proteomes" id="UP000242949"/>
    </source>
</evidence>
<dbReference type="PANTHER" id="PTHR30175">
    <property type="entry name" value="PHOSPHOTRANSFERASE SYSTEM TRANSPORT PROTEIN"/>
    <property type="match status" value="1"/>
</dbReference>
<evidence type="ECO:0000259" key="13">
    <source>
        <dbReference type="PROSITE" id="PS51098"/>
    </source>
</evidence>
<dbReference type="GO" id="GO:0016301">
    <property type="term" value="F:kinase activity"/>
    <property type="evidence" value="ECO:0007669"/>
    <property type="project" value="UniProtKB-KW"/>
</dbReference>
<keyword evidence="6" id="KW-0598">Phosphotransferase system</keyword>
<evidence type="ECO:0000313" key="15">
    <source>
        <dbReference type="EMBL" id="SDB83458.1"/>
    </source>
</evidence>
<dbReference type="InterPro" id="IPR003352">
    <property type="entry name" value="PTS_EIIC"/>
</dbReference>
<dbReference type="Gene3D" id="3.30.1360.60">
    <property type="entry name" value="Glucose permease domain IIB"/>
    <property type="match status" value="1"/>
</dbReference>
<dbReference type="OrthoDB" id="2957988at2"/>
<evidence type="ECO:0000256" key="4">
    <source>
        <dbReference type="ARBA" id="ARBA00022597"/>
    </source>
</evidence>
<dbReference type="Pfam" id="PF00367">
    <property type="entry name" value="PTS_EIIB"/>
    <property type="match status" value="1"/>
</dbReference>
<feature type="transmembrane region" description="Helical" evidence="12">
    <location>
        <begin position="115"/>
        <end position="135"/>
    </location>
</feature>
<protein>
    <submittedName>
        <fullName evidence="15">PTS system IIB component, Glc family /PTS system IIC component, Glc family</fullName>
    </submittedName>
</protein>
<dbReference type="InterPro" id="IPR013013">
    <property type="entry name" value="PTS_EIIC_1"/>
</dbReference>
<comment type="subcellular location">
    <subcellularLocation>
        <location evidence="1">Cell membrane</location>
        <topology evidence="1">Multi-pass membrane protein</topology>
    </subcellularLocation>
</comment>
<feature type="domain" description="PTS EIIC type-1" evidence="14">
    <location>
        <begin position="106"/>
        <end position="470"/>
    </location>
</feature>
<evidence type="ECO:0000259" key="14">
    <source>
        <dbReference type="PROSITE" id="PS51103"/>
    </source>
</evidence>
<dbReference type="AlphaFoldDB" id="A0A1G6GNC3"/>
<dbReference type="Pfam" id="PF02378">
    <property type="entry name" value="PTS_EIIC"/>
    <property type="match status" value="1"/>
</dbReference>
<dbReference type="GO" id="GO:0090589">
    <property type="term" value="F:protein-phosphocysteine-trehalose phosphotransferase system transporter activity"/>
    <property type="evidence" value="ECO:0007669"/>
    <property type="project" value="TreeGrafter"/>
</dbReference>
<feature type="transmembrane region" description="Helical" evidence="12">
    <location>
        <begin position="223"/>
        <end position="242"/>
    </location>
</feature>
<keyword evidence="4" id="KW-0762">Sugar transport</keyword>
<keyword evidence="8" id="KW-0418">Kinase</keyword>
<dbReference type="GO" id="GO:0005886">
    <property type="term" value="C:plasma membrane"/>
    <property type="evidence" value="ECO:0007669"/>
    <property type="project" value="UniProtKB-SubCell"/>
</dbReference>
<sequence length="474" mass="50517">MAKVDYKASAKKVLEEVGGKENIDHIAHCATRLRLNLKIEDNVNDDNLKEIEGIIGVTRAGGQIQLIVGQEVTYLYEEVKQLAEFTDGDQTSQKTESKESSFSVKKVGAKILDGLSGSLTPAIPLIIVAAFFKLIEAVIGPEMLGWASETSDLYVLAQFVGDTTFYFFPIIIGYTSAKKFNASPLMGIFLGSIMLHPTFSQLAEEGSAFSVYGIPTLVQDYSNTLLPIILSVWIMSYVERYFNDTIPGAFKSILAPSLTIVVMLPITLSVLGPAGAILGRSISEGLLGLEGVVGFIGVALVGALFQLLVLTGMHIILIASLIEAFLANGSESFVAPGLAAASFAVGGMCLGAALKLRNKDEKSLAWGYFISMIVAGVSEPGLYGIGIRYKKPMIGMITGGFAGGLYLGIMNSGHFNLIPLTNLLSLLAFTGHTTANLIHGIIGCLIAFGVAALMTYFLTNTKESSPSAKEEMVK</sequence>
<evidence type="ECO:0000256" key="1">
    <source>
        <dbReference type="ARBA" id="ARBA00004651"/>
    </source>
</evidence>